<name>A0ABT6NP94_9BACT</name>
<dbReference type="EMBL" id="JARZHI010000007">
    <property type="protein sequence ID" value="MDI1430151.1"/>
    <property type="molecule type" value="Genomic_DNA"/>
</dbReference>
<dbReference type="RefSeq" id="WP_136969405.1">
    <property type="nucleotide sequence ID" value="NZ_JARZHI010000007.1"/>
</dbReference>
<keyword evidence="2" id="KW-1185">Reference proteome</keyword>
<comment type="caution">
    <text evidence="1">The sequence shown here is derived from an EMBL/GenBank/DDBJ whole genome shotgun (WGS) entry which is preliminary data.</text>
</comment>
<gene>
    <name evidence="1" type="ORF">QHF89_11615</name>
</gene>
<reference evidence="1 2" key="1">
    <citation type="submission" date="2023-04" db="EMBL/GenBank/DDBJ databases">
        <title>The genome sequence of Polyangium sorediatum DSM14670.</title>
        <authorList>
            <person name="Zhang X."/>
        </authorList>
    </citation>
    <scope>NUCLEOTIDE SEQUENCE [LARGE SCALE GENOMIC DNA]</scope>
    <source>
        <strain evidence="1 2">DSM 14670</strain>
    </source>
</reference>
<evidence type="ECO:0000313" key="2">
    <source>
        <dbReference type="Proteomes" id="UP001160301"/>
    </source>
</evidence>
<accession>A0ABT6NP94</accession>
<sequence length="106" mass="11989">MLDIYLIDDPSDIPSDPDEEFYMESMSMAEFVSLQALWTKLKDLGSDWSYFTDSRLDSRQVKMALDILKHQIANDIDVEKSNAATKMMRVLDEAAGKDCGIVAFAD</sequence>
<dbReference type="Proteomes" id="UP001160301">
    <property type="component" value="Unassembled WGS sequence"/>
</dbReference>
<proteinExistence type="predicted"/>
<evidence type="ECO:0000313" key="1">
    <source>
        <dbReference type="EMBL" id="MDI1430151.1"/>
    </source>
</evidence>
<protein>
    <submittedName>
        <fullName evidence="1">Uncharacterized protein</fullName>
    </submittedName>
</protein>
<organism evidence="1 2">
    <name type="scientific">Polyangium sorediatum</name>
    <dbReference type="NCBI Taxonomy" id="889274"/>
    <lineage>
        <taxon>Bacteria</taxon>
        <taxon>Pseudomonadati</taxon>
        <taxon>Myxococcota</taxon>
        <taxon>Polyangia</taxon>
        <taxon>Polyangiales</taxon>
        <taxon>Polyangiaceae</taxon>
        <taxon>Polyangium</taxon>
    </lineage>
</organism>